<organism evidence="1">
    <name type="scientific">Brugia timori</name>
    <dbReference type="NCBI Taxonomy" id="42155"/>
    <lineage>
        <taxon>Eukaryota</taxon>
        <taxon>Metazoa</taxon>
        <taxon>Ecdysozoa</taxon>
        <taxon>Nematoda</taxon>
        <taxon>Chromadorea</taxon>
        <taxon>Rhabditida</taxon>
        <taxon>Spirurina</taxon>
        <taxon>Spiruromorpha</taxon>
        <taxon>Filarioidea</taxon>
        <taxon>Onchocercidae</taxon>
        <taxon>Brugia</taxon>
    </lineage>
</organism>
<reference evidence="1" key="1">
    <citation type="submission" date="2017-02" db="UniProtKB">
        <authorList>
            <consortium name="WormBaseParasite"/>
        </authorList>
    </citation>
    <scope>IDENTIFICATION</scope>
</reference>
<accession>A0A0R3QFU1</accession>
<dbReference type="WBParaSite" id="BTMF_0000523901-mRNA-1">
    <property type="protein sequence ID" value="BTMF_0000523901-mRNA-1"/>
    <property type="gene ID" value="BTMF_0000523901"/>
</dbReference>
<protein>
    <submittedName>
        <fullName evidence="1">Uncharacterized protein</fullName>
    </submittedName>
</protein>
<dbReference type="AlphaFoldDB" id="A0A0R3QFU1"/>
<name>A0A0R3QFU1_9BILA</name>
<evidence type="ECO:0000313" key="1">
    <source>
        <dbReference type="WBParaSite" id="BTMF_0000523901-mRNA-1"/>
    </source>
</evidence>
<sequence>MSTFIIYICNFNCINRIETSNCLIFLKQCEKLI</sequence>
<proteinExistence type="predicted"/>